<evidence type="ECO:0000256" key="2">
    <source>
        <dbReference type="SAM" id="MobiDB-lite"/>
    </source>
</evidence>
<proteinExistence type="predicted"/>
<dbReference type="Gene3D" id="1.10.340.70">
    <property type="match status" value="1"/>
</dbReference>
<feature type="region of interest" description="Disordered" evidence="2">
    <location>
        <begin position="430"/>
        <end position="455"/>
    </location>
</feature>
<sequence length="455" mass="52039">MSEEPKPKRIRAVIEETEKDQTEYIFYAMGKNVFMFMIGGVKVPMTIDSGADANIINREIWEQMKEAGAFNYEVEHIPGSANIADSLSRLTTSSPDPIDKTTQGYVRTVAEQAVPVAMTFNEIANETKNDDDLQAVIKALEIGRFEEFPKDYNPYETELCSVDGILLRGRRIVVPTVLRDRVISLAHEAHPGIAAMKRRLRQKVWWPLMDKAVESCVKRCKQCTLVSSLGVPEPLRRTRMPIKPWIDIAVDFMGPLPSGHNLFVIVDYFSRFTEVVVMKQITARHTIQALHESFCRFGVPETIKADNGPQFISEELKAYCREYGIQLRRTTPYWPQANGEVERANKTILKHLKISQEAGSEDWIWDLRTFLLMYNSTPHATTGEAPSVLMFGRVLRDKLPGIDHRRMLLDEEEVRDKDWTNKLKDAEYSNARRHAKPSEFKEGDTVVAKRMCKSN</sequence>
<dbReference type="PANTHER" id="PTHR37984">
    <property type="entry name" value="PROTEIN CBG26694"/>
    <property type="match status" value="1"/>
</dbReference>
<dbReference type="Gene3D" id="3.30.420.10">
    <property type="entry name" value="Ribonuclease H-like superfamily/Ribonuclease H"/>
    <property type="match status" value="1"/>
</dbReference>
<evidence type="ECO:0000313" key="4">
    <source>
        <dbReference type="EnsemblMetazoa" id="AALFPA23_009979.P13834"/>
    </source>
</evidence>
<dbReference type="InterPro" id="IPR041588">
    <property type="entry name" value="Integrase_H2C2"/>
</dbReference>
<dbReference type="Pfam" id="PF17921">
    <property type="entry name" value="Integrase_H2C2"/>
    <property type="match status" value="1"/>
</dbReference>
<reference evidence="4" key="2">
    <citation type="submission" date="2025-05" db="UniProtKB">
        <authorList>
            <consortium name="EnsemblMetazoa"/>
        </authorList>
    </citation>
    <scope>IDENTIFICATION</scope>
    <source>
        <strain evidence="4">Foshan</strain>
    </source>
</reference>
<dbReference type="EnsemblMetazoa" id="AALFPA23_009979.R13834">
    <property type="protein sequence ID" value="AALFPA23_009979.P13834"/>
    <property type="gene ID" value="AALFPA23_009979"/>
</dbReference>
<dbReference type="Pfam" id="PF00665">
    <property type="entry name" value="rve"/>
    <property type="match status" value="1"/>
</dbReference>
<protein>
    <recommendedName>
        <fullName evidence="1">RNA-directed DNA polymerase</fullName>
        <ecNumber evidence="1">2.7.7.49</ecNumber>
    </recommendedName>
</protein>
<dbReference type="GeneID" id="134288900"/>
<dbReference type="InterPro" id="IPR001584">
    <property type="entry name" value="Integrase_cat-core"/>
</dbReference>
<dbReference type="PANTHER" id="PTHR37984:SF11">
    <property type="entry name" value="INTEGRASE CATALYTIC DOMAIN-CONTAINING PROTEIN"/>
    <property type="match status" value="1"/>
</dbReference>
<evidence type="ECO:0000256" key="1">
    <source>
        <dbReference type="ARBA" id="ARBA00012493"/>
    </source>
</evidence>
<evidence type="ECO:0000313" key="5">
    <source>
        <dbReference type="Proteomes" id="UP000069940"/>
    </source>
</evidence>
<dbReference type="InterPro" id="IPR012337">
    <property type="entry name" value="RNaseH-like_sf"/>
</dbReference>
<dbReference type="RefSeq" id="XP_062710814.1">
    <property type="nucleotide sequence ID" value="XM_062854830.1"/>
</dbReference>
<dbReference type="InterPro" id="IPR036397">
    <property type="entry name" value="RNaseH_sf"/>
</dbReference>
<dbReference type="EC" id="2.7.7.49" evidence="1"/>
<reference evidence="5" key="1">
    <citation type="journal article" date="2015" name="Proc. Natl. Acad. Sci. U.S.A.">
        <title>Genome sequence of the Asian Tiger mosquito, Aedes albopictus, reveals insights into its biology, genetics, and evolution.</title>
        <authorList>
            <person name="Chen X.G."/>
            <person name="Jiang X."/>
            <person name="Gu J."/>
            <person name="Xu M."/>
            <person name="Wu Y."/>
            <person name="Deng Y."/>
            <person name="Zhang C."/>
            <person name="Bonizzoni M."/>
            <person name="Dermauw W."/>
            <person name="Vontas J."/>
            <person name="Armbruster P."/>
            <person name="Huang X."/>
            <person name="Yang Y."/>
            <person name="Zhang H."/>
            <person name="He W."/>
            <person name="Peng H."/>
            <person name="Liu Y."/>
            <person name="Wu K."/>
            <person name="Chen J."/>
            <person name="Lirakis M."/>
            <person name="Topalis P."/>
            <person name="Van Leeuwen T."/>
            <person name="Hall A.B."/>
            <person name="Jiang X."/>
            <person name="Thorpe C."/>
            <person name="Mueller R.L."/>
            <person name="Sun C."/>
            <person name="Waterhouse R.M."/>
            <person name="Yan G."/>
            <person name="Tu Z.J."/>
            <person name="Fang X."/>
            <person name="James A.A."/>
        </authorList>
    </citation>
    <scope>NUCLEOTIDE SEQUENCE [LARGE SCALE GENOMIC DNA]</scope>
    <source>
        <strain evidence="5">Foshan</strain>
    </source>
</reference>
<dbReference type="SUPFAM" id="SSF53098">
    <property type="entry name" value="Ribonuclease H-like"/>
    <property type="match status" value="1"/>
</dbReference>
<dbReference type="Proteomes" id="UP000069940">
    <property type="component" value="Unassembled WGS sequence"/>
</dbReference>
<name>A0ABM1YKF7_AEDAL</name>
<accession>A0ABM1YKF7</accession>
<feature type="domain" description="Integrase catalytic" evidence="3">
    <location>
        <begin position="240"/>
        <end position="394"/>
    </location>
</feature>
<keyword evidence="5" id="KW-1185">Reference proteome</keyword>
<evidence type="ECO:0000259" key="3">
    <source>
        <dbReference type="PROSITE" id="PS50994"/>
    </source>
</evidence>
<dbReference type="PROSITE" id="PS50994">
    <property type="entry name" value="INTEGRASE"/>
    <property type="match status" value="1"/>
</dbReference>
<organism evidence="4 5">
    <name type="scientific">Aedes albopictus</name>
    <name type="common">Asian tiger mosquito</name>
    <name type="synonym">Stegomyia albopicta</name>
    <dbReference type="NCBI Taxonomy" id="7160"/>
    <lineage>
        <taxon>Eukaryota</taxon>
        <taxon>Metazoa</taxon>
        <taxon>Ecdysozoa</taxon>
        <taxon>Arthropoda</taxon>
        <taxon>Hexapoda</taxon>
        <taxon>Insecta</taxon>
        <taxon>Pterygota</taxon>
        <taxon>Neoptera</taxon>
        <taxon>Endopterygota</taxon>
        <taxon>Diptera</taxon>
        <taxon>Nematocera</taxon>
        <taxon>Culicoidea</taxon>
        <taxon>Culicidae</taxon>
        <taxon>Culicinae</taxon>
        <taxon>Aedini</taxon>
        <taxon>Aedes</taxon>
        <taxon>Stegomyia</taxon>
    </lineage>
</organism>
<dbReference type="InterPro" id="IPR050951">
    <property type="entry name" value="Retrovirus_Pol_polyprotein"/>
</dbReference>